<dbReference type="AlphaFoldDB" id="A0A1G6GUK0"/>
<proteinExistence type="predicted"/>
<evidence type="ECO:0000313" key="2">
    <source>
        <dbReference type="EMBL" id="SDB84796.1"/>
    </source>
</evidence>
<protein>
    <recommendedName>
        <fullName evidence="4">DUF333 domain-containing protein</fullName>
    </recommendedName>
</protein>
<dbReference type="EMBL" id="FMYK01000001">
    <property type="protein sequence ID" value="SDB84796.1"/>
    <property type="molecule type" value="Genomic_DNA"/>
</dbReference>
<name>A0A1G6GUK0_9GAMM</name>
<keyword evidence="3" id="KW-1185">Reference proteome</keyword>
<reference evidence="3" key="1">
    <citation type="submission" date="2016-09" db="EMBL/GenBank/DDBJ databases">
        <authorList>
            <person name="Varghese N."/>
            <person name="Submissions S."/>
        </authorList>
    </citation>
    <scope>NUCLEOTIDE SEQUENCE [LARGE SCALE GENOMIC DNA]</scope>
    <source>
        <strain evidence="3">ANC 3699</strain>
    </source>
</reference>
<dbReference type="Proteomes" id="UP000242317">
    <property type="component" value="Unassembled WGS sequence"/>
</dbReference>
<gene>
    <name evidence="2" type="ORF">SAMN05421749_101342</name>
</gene>
<evidence type="ECO:0000313" key="3">
    <source>
        <dbReference type="Proteomes" id="UP000242317"/>
    </source>
</evidence>
<accession>A0A1G6GUK0</accession>
<dbReference type="RefSeq" id="WP_092615051.1">
    <property type="nucleotide sequence ID" value="NZ_FMYK01000001.1"/>
</dbReference>
<sequence>MQKIIFNIGLRLSVVVGLLFASTLVLAHDYPDEIGQCASVNHGKLGKAQRCIIATGFGTGASYMHLTFGQSEAYIGNPTDCPEYEAKGCAPTVGKSHEDANEGMYYHRDRQTGEIISGSDEGAWFCAKRKDNQLDVCYVYR</sequence>
<dbReference type="OrthoDB" id="6695225at2"/>
<feature type="signal peptide" evidence="1">
    <location>
        <begin position="1"/>
        <end position="27"/>
    </location>
</feature>
<evidence type="ECO:0000256" key="1">
    <source>
        <dbReference type="SAM" id="SignalP"/>
    </source>
</evidence>
<keyword evidence="1" id="KW-0732">Signal</keyword>
<organism evidence="2 3">
    <name type="scientific">Acinetobacter marinus</name>
    <dbReference type="NCBI Taxonomy" id="281375"/>
    <lineage>
        <taxon>Bacteria</taxon>
        <taxon>Pseudomonadati</taxon>
        <taxon>Pseudomonadota</taxon>
        <taxon>Gammaproteobacteria</taxon>
        <taxon>Moraxellales</taxon>
        <taxon>Moraxellaceae</taxon>
        <taxon>Acinetobacter</taxon>
    </lineage>
</organism>
<feature type="chain" id="PRO_5017323215" description="DUF333 domain-containing protein" evidence="1">
    <location>
        <begin position="28"/>
        <end position="141"/>
    </location>
</feature>
<evidence type="ECO:0008006" key="4">
    <source>
        <dbReference type="Google" id="ProtNLM"/>
    </source>
</evidence>